<comment type="caution">
    <text evidence="1">The sequence shown here is derived from an EMBL/GenBank/DDBJ whole genome shotgun (WGS) entry which is preliminary data.</text>
</comment>
<dbReference type="EMBL" id="VSSQ01014384">
    <property type="protein sequence ID" value="MPM53536.1"/>
    <property type="molecule type" value="Genomic_DNA"/>
</dbReference>
<accession>A0A645AKS5</accession>
<organism evidence="1">
    <name type="scientific">bioreactor metagenome</name>
    <dbReference type="NCBI Taxonomy" id="1076179"/>
    <lineage>
        <taxon>unclassified sequences</taxon>
        <taxon>metagenomes</taxon>
        <taxon>ecological metagenomes</taxon>
    </lineage>
</organism>
<protein>
    <submittedName>
        <fullName evidence="1">Uncharacterized protein</fullName>
    </submittedName>
</protein>
<dbReference type="AlphaFoldDB" id="A0A645AKS5"/>
<gene>
    <name evidence="1" type="ORF">SDC9_100304</name>
</gene>
<sequence>MQDREILQEIYDETMDKVFSCSANYLMTIPKKGLEKEFEHYSERAFYIKRLIESQA</sequence>
<evidence type="ECO:0000313" key="1">
    <source>
        <dbReference type="EMBL" id="MPM53536.1"/>
    </source>
</evidence>
<reference evidence="1" key="1">
    <citation type="submission" date="2019-08" db="EMBL/GenBank/DDBJ databases">
        <authorList>
            <person name="Kucharzyk K."/>
            <person name="Murdoch R.W."/>
            <person name="Higgins S."/>
            <person name="Loffler F."/>
        </authorList>
    </citation>
    <scope>NUCLEOTIDE SEQUENCE</scope>
</reference>
<proteinExistence type="predicted"/>
<name>A0A645AKS5_9ZZZZ</name>